<evidence type="ECO:0000256" key="5">
    <source>
        <dbReference type="ARBA" id="ARBA00022989"/>
    </source>
</evidence>
<dbReference type="Proteomes" id="UP000287853">
    <property type="component" value="Unassembled WGS sequence"/>
</dbReference>
<dbReference type="GO" id="GO:0004016">
    <property type="term" value="F:adenylate cyclase activity"/>
    <property type="evidence" value="ECO:0007669"/>
    <property type="project" value="UniProtKB-EC"/>
</dbReference>
<keyword evidence="3" id="KW-1003">Cell membrane</keyword>
<evidence type="ECO:0000256" key="4">
    <source>
        <dbReference type="ARBA" id="ARBA00022692"/>
    </source>
</evidence>
<keyword evidence="10" id="KW-1185">Reference proteome</keyword>
<dbReference type="PROSITE" id="PS50125">
    <property type="entry name" value="GUANYLATE_CYCLASE_2"/>
    <property type="match status" value="1"/>
</dbReference>
<dbReference type="Pfam" id="PF00211">
    <property type="entry name" value="Guanylate_cyc"/>
    <property type="match status" value="1"/>
</dbReference>
<dbReference type="SMART" id="SM01080">
    <property type="entry name" value="CHASE2"/>
    <property type="match status" value="1"/>
</dbReference>
<dbReference type="FunFam" id="3.30.70.1230:FF:000016">
    <property type="entry name" value="Adenylate/guanylate cyclase domain-containing protein"/>
    <property type="match status" value="1"/>
</dbReference>
<dbReference type="AlphaFoldDB" id="A0A444ISK2"/>
<evidence type="ECO:0000256" key="1">
    <source>
        <dbReference type="ARBA" id="ARBA00004196"/>
    </source>
</evidence>
<keyword evidence="5 7" id="KW-1133">Transmembrane helix</keyword>
<dbReference type="Gene3D" id="3.30.70.1230">
    <property type="entry name" value="Nucleotide cyclase"/>
    <property type="match status" value="1"/>
</dbReference>
<dbReference type="Pfam" id="PF05226">
    <property type="entry name" value="CHASE2"/>
    <property type="match status" value="1"/>
</dbReference>
<evidence type="ECO:0000256" key="6">
    <source>
        <dbReference type="ARBA" id="ARBA00023136"/>
    </source>
</evidence>
<dbReference type="InterPro" id="IPR007890">
    <property type="entry name" value="CHASE2"/>
</dbReference>
<dbReference type="EC" id="4.6.1.1" evidence="9"/>
<keyword evidence="6 7" id="KW-0472">Membrane</keyword>
<comment type="caution">
    <text evidence="9">The sequence shown here is derived from an EMBL/GenBank/DDBJ whole genome shotgun (WGS) entry which is preliminary data.</text>
</comment>
<keyword evidence="4 7" id="KW-0812">Transmembrane</keyword>
<dbReference type="GO" id="GO:0035556">
    <property type="term" value="P:intracellular signal transduction"/>
    <property type="evidence" value="ECO:0007669"/>
    <property type="project" value="InterPro"/>
</dbReference>
<proteinExistence type="inferred from homology"/>
<dbReference type="EMBL" id="MTKO01000114">
    <property type="protein sequence ID" value="RWX43635.1"/>
    <property type="molecule type" value="Genomic_DNA"/>
</dbReference>
<accession>A0A444ISK2</accession>
<evidence type="ECO:0000256" key="3">
    <source>
        <dbReference type="ARBA" id="ARBA00022475"/>
    </source>
</evidence>
<dbReference type="PANTHER" id="PTHR43081">
    <property type="entry name" value="ADENYLATE CYCLASE, TERMINAL-DIFFERENTIATION SPECIFIC-RELATED"/>
    <property type="match status" value="1"/>
</dbReference>
<name>A0A444ISK2_9BACT</name>
<dbReference type="InterPro" id="IPR001054">
    <property type="entry name" value="A/G_cyclase"/>
</dbReference>
<evidence type="ECO:0000313" key="10">
    <source>
        <dbReference type="Proteomes" id="UP000287853"/>
    </source>
</evidence>
<evidence type="ECO:0000313" key="9">
    <source>
        <dbReference type="EMBL" id="RWX43635.1"/>
    </source>
</evidence>
<feature type="domain" description="Guanylate cyclase" evidence="8">
    <location>
        <begin position="476"/>
        <end position="608"/>
    </location>
</feature>
<dbReference type="GO" id="GO:0030313">
    <property type="term" value="C:cell envelope"/>
    <property type="evidence" value="ECO:0007669"/>
    <property type="project" value="UniProtKB-SubCell"/>
</dbReference>
<dbReference type="InterPro" id="IPR029787">
    <property type="entry name" value="Nucleotide_cyclase"/>
</dbReference>
<comment type="subcellular location">
    <subcellularLocation>
        <location evidence="1">Cell envelope</location>
    </subcellularLocation>
</comment>
<gene>
    <name evidence="9" type="ORF">H206_03694</name>
</gene>
<evidence type="ECO:0000256" key="2">
    <source>
        <dbReference type="ARBA" id="ARBA00005381"/>
    </source>
</evidence>
<feature type="transmembrane region" description="Helical" evidence="7">
    <location>
        <begin position="414"/>
        <end position="434"/>
    </location>
</feature>
<sequence>MFSHLRKRCRISPLSIIGVLLTLFFILLSQYDPPLLHELRLQSFDFFLRNNPAPLSDPRVVIVDIDSESLEKLGQWPWPRKRIAELLKKITSAGPAVVGLDMVFAEPDNSSPHLLGTLDDIKNAPAAVQEYLQSLPDYDRSLAQTLEQSPAPVVLGYVFTNSGKAQNSRKIPRKGNFLFYGQEPLPFLYPFSGVDSSLEMFERTAQGLGFLNIIPDQDSIIRNIPLVVNYKNKVYPGLILSMLQAATGEKTIALETDQNGIRAVRTGQYRIPTNMHGELIIHFSGPARTLPYVSAHKILSGQFDADFFQNAYVLIGTSAPGLFDLRAVPTDRVFPGVELHGHALNTILSKNFLHRPEWAKGVELLYICCISLLLILVLSRMEAAKGALLVLLLSLGVSAFSHWCMHYHHLLLDMVYPLVATWLLFTVLTFYNFIDGEKKIRRLRTTFSHYLSPEVVKELLKHQDNLVLDGEERELSILFSDIRHFTSMAEKMSPDDLCAFLNEYFTPMTEAIMERRGTVDKFIGDAIMAFWNAPLDTPNHVFNACECALSMINQLEILNNLWSQKGLPEVRIGVGIHCGVARVGNMGSLQRFDYTIMGDAVNLASRLEGLTRLYGADILVSDAVYAILKESDFFFRRIDTVRAVGKTTPVTLYQLMGLNKDQTAENVQEISTYYSALELYNTGAFSQAALAFQALKKTYPRDLLYEVYSERCARMIKDPPEQWDGITDIHMKRCE</sequence>
<dbReference type="SMART" id="SM00044">
    <property type="entry name" value="CYCc"/>
    <property type="match status" value="1"/>
</dbReference>
<comment type="similarity">
    <text evidence="2">Belongs to the adenylyl cyclase class-3 family.</text>
</comment>
<keyword evidence="9" id="KW-0456">Lyase</keyword>
<reference evidence="9 10" key="1">
    <citation type="submission" date="2017-01" db="EMBL/GenBank/DDBJ databases">
        <title>The cable genome- insights into the physiology and evolution of filamentous bacteria capable of sulfide oxidation via long distance electron transfer.</title>
        <authorList>
            <person name="Schreiber L."/>
            <person name="Bjerg J.T."/>
            <person name="Boggild A."/>
            <person name="Van De Vossenberg J."/>
            <person name="Meysman F."/>
            <person name="Nielsen L.P."/>
            <person name="Schramm A."/>
            <person name="Kjeldsen K.U."/>
        </authorList>
    </citation>
    <scope>NUCLEOTIDE SEQUENCE [LARGE SCALE GENOMIC DNA]</scope>
    <source>
        <strain evidence="9">MCF</strain>
    </source>
</reference>
<evidence type="ECO:0000256" key="7">
    <source>
        <dbReference type="SAM" id="Phobius"/>
    </source>
</evidence>
<dbReference type="PANTHER" id="PTHR43081:SF1">
    <property type="entry name" value="ADENYLATE CYCLASE, TERMINAL-DIFFERENTIATION SPECIFIC"/>
    <property type="match status" value="1"/>
</dbReference>
<feature type="transmembrane region" description="Helical" evidence="7">
    <location>
        <begin position="386"/>
        <end position="408"/>
    </location>
</feature>
<dbReference type="GO" id="GO:0006171">
    <property type="term" value="P:cAMP biosynthetic process"/>
    <property type="evidence" value="ECO:0007669"/>
    <property type="project" value="TreeGrafter"/>
</dbReference>
<dbReference type="SUPFAM" id="SSF55073">
    <property type="entry name" value="Nucleotide cyclase"/>
    <property type="match status" value="1"/>
</dbReference>
<evidence type="ECO:0000259" key="8">
    <source>
        <dbReference type="PROSITE" id="PS50125"/>
    </source>
</evidence>
<dbReference type="CDD" id="cd07302">
    <property type="entry name" value="CHD"/>
    <property type="match status" value="1"/>
</dbReference>
<dbReference type="InterPro" id="IPR050697">
    <property type="entry name" value="Adenylyl/Guanylyl_Cyclase_3/4"/>
</dbReference>
<feature type="transmembrane region" description="Helical" evidence="7">
    <location>
        <begin position="358"/>
        <end position="379"/>
    </location>
</feature>
<protein>
    <submittedName>
        <fullName evidence="9">Adenylate cyclase</fullName>
        <ecNumber evidence="9">4.6.1.1</ecNumber>
    </submittedName>
</protein>
<organism evidence="9 10">
    <name type="scientific">Candidatus Electrothrix aarhusensis</name>
    <dbReference type="NCBI Taxonomy" id="1859131"/>
    <lineage>
        <taxon>Bacteria</taxon>
        <taxon>Pseudomonadati</taxon>
        <taxon>Thermodesulfobacteriota</taxon>
        <taxon>Desulfobulbia</taxon>
        <taxon>Desulfobulbales</taxon>
        <taxon>Desulfobulbaceae</taxon>
        <taxon>Candidatus Electrothrix</taxon>
    </lineage>
</organism>